<proteinExistence type="predicted"/>
<organism evidence="2">
    <name type="scientific">Pyrodinium bahamense</name>
    <dbReference type="NCBI Taxonomy" id="73915"/>
    <lineage>
        <taxon>Eukaryota</taxon>
        <taxon>Sar</taxon>
        <taxon>Alveolata</taxon>
        <taxon>Dinophyceae</taxon>
        <taxon>Gonyaulacales</taxon>
        <taxon>Pyrocystaceae</taxon>
        <taxon>Pyrodinium</taxon>
    </lineage>
</organism>
<accession>A0A7S0FIV2</accession>
<sequence>MQSARNSATQPPATNLAHERKVFPFKPSRPSSPAESRLSTGALARTAQRLTVGPRPYMMTSHGIEFVAEPGPAMHPGLRSRSETMSTRSRRSDMAGLDHTHSRHLYSSTHEFGHHSVANDLNPFLAHERLPKWETTSSMYGVHYRHPEQTYTRPLRLRMPVFKIHQ</sequence>
<dbReference type="EMBL" id="HBEG01026761">
    <property type="protein sequence ID" value="CAD8363158.1"/>
    <property type="molecule type" value="Transcribed_RNA"/>
</dbReference>
<feature type="region of interest" description="Disordered" evidence="1">
    <location>
        <begin position="68"/>
        <end position="89"/>
    </location>
</feature>
<feature type="region of interest" description="Disordered" evidence="1">
    <location>
        <begin position="1"/>
        <end position="51"/>
    </location>
</feature>
<gene>
    <name evidence="2" type="ORF">PBAH0796_LOCUS16235</name>
</gene>
<reference evidence="2" key="1">
    <citation type="submission" date="2021-01" db="EMBL/GenBank/DDBJ databases">
        <authorList>
            <person name="Corre E."/>
            <person name="Pelletier E."/>
            <person name="Niang G."/>
            <person name="Scheremetjew M."/>
            <person name="Finn R."/>
            <person name="Kale V."/>
            <person name="Holt S."/>
            <person name="Cochrane G."/>
            <person name="Meng A."/>
            <person name="Brown T."/>
            <person name="Cohen L."/>
        </authorList>
    </citation>
    <scope>NUCLEOTIDE SEQUENCE</scope>
    <source>
        <strain evidence="2">Pbaha01</strain>
    </source>
</reference>
<feature type="compositionally biased region" description="Polar residues" evidence="1">
    <location>
        <begin position="29"/>
        <end position="39"/>
    </location>
</feature>
<name>A0A7S0FIV2_9DINO</name>
<protein>
    <submittedName>
        <fullName evidence="2">Uncharacterized protein</fullName>
    </submittedName>
</protein>
<evidence type="ECO:0000313" key="2">
    <source>
        <dbReference type="EMBL" id="CAD8363158.1"/>
    </source>
</evidence>
<feature type="compositionally biased region" description="Polar residues" evidence="1">
    <location>
        <begin position="1"/>
        <end position="13"/>
    </location>
</feature>
<dbReference type="AlphaFoldDB" id="A0A7S0FIV2"/>
<evidence type="ECO:0000256" key="1">
    <source>
        <dbReference type="SAM" id="MobiDB-lite"/>
    </source>
</evidence>